<evidence type="ECO:0000313" key="2">
    <source>
        <dbReference type="Proteomes" id="UP000812961"/>
    </source>
</evidence>
<organism evidence="1 2">
    <name type="scientific">Chitinophaga rhizophila</name>
    <dbReference type="NCBI Taxonomy" id="2866212"/>
    <lineage>
        <taxon>Bacteria</taxon>
        <taxon>Pseudomonadati</taxon>
        <taxon>Bacteroidota</taxon>
        <taxon>Chitinophagia</taxon>
        <taxon>Chitinophagales</taxon>
        <taxon>Chitinophagaceae</taxon>
        <taxon>Chitinophaga</taxon>
    </lineage>
</organism>
<evidence type="ECO:0000313" key="1">
    <source>
        <dbReference type="EMBL" id="MBW8687231.1"/>
    </source>
</evidence>
<protein>
    <submittedName>
        <fullName evidence="1">Uncharacterized protein</fullName>
    </submittedName>
</protein>
<comment type="caution">
    <text evidence="1">The sequence shown here is derived from an EMBL/GenBank/DDBJ whole genome shotgun (WGS) entry which is preliminary data.</text>
</comment>
<accession>A0ABS7GIJ4</accession>
<keyword evidence="2" id="KW-1185">Reference proteome</keyword>
<dbReference type="RefSeq" id="WP_220252552.1">
    <property type="nucleotide sequence ID" value="NZ_JAICCF010000004.1"/>
</dbReference>
<gene>
    <name evidence="1" type="ORF">K1Y79_23030</name>
</gene>
<dbReference type="Proteomes" id="UP000812961">
    <property type="component" value="Unassembled WGS sequence"/>
</dbReference>
<dbReference type="EMBL" id="JAICCF010000004">
    <property type="protein sequence ID" value="MBW8687231.1"/>
    <property type="molecule type" value="Genomic_DNA"/>
</dbReference>
<sequence>MGSFNILLADVTCSVCKKQYEGRIQFKYGNVSFREFRVGDSIMWGGNQIGSPDAKKVKVYGILEVELCPICGQVNVDEEFDLYVINDLITNILPIEDITCYLDEGTSEYVVQEA</sequence>
<proteinExistence type="predicted"/>
<reference evidence="1 2" key="1">
    <citation type="submission" date="2021-08" db="EMBL/GenBank/DDBJ databases">
        <title>The genome sequence of Chitinophaga sp. B61.</title>
        <authorList>
            <person name="Zhang X."/>
        </authorList>
    </citation>
    <scope>NUCLEOTIDE SEQUENCE [LARGE SCALE GENOMIC DNA]</scope>
    <source>
        <strain evidence="1 2">B61</strain>
    </source>
</reference>
<name>A0ABS7GIJ4_9BACT</name>